<reference evidence="2 3" key="1">
    <citation type="journal article" date="2024" name="bioRxiv">
        <title>A reference genome for Trichogramma kaykai: A tiny desert-dwelling parasitoid wasp with competing sex-ratio distorters.</title>
        <authorList>
            <person name="Culotta J."/>
            <person name="Lindsey A.R."/>
        </authorList>
    </citation>
    <scope>NUCLEOTIDE SEQUENCE [LARGE SCALE GENOMIC DNA]</scope>
    <source>
        <strain evidence="2 3">KSX58</strain>
    </source>
</reference>
<proteinExistence type="predicted"/>
<evidence type="ECO:0000313" key="2">
    <source>
        <dbReference type="EMBL" id="KAL3393630.1"/>
    </source>
</evidence>
<keyword evidence="3" id="KW-1185">Reference proteome</keyword>
<accession>A0ABD2WLK8</accession>
<name>A0ABD2WLK8_9HYME</name>
<keyword evidence="1" id="KW-1133">Transmembrane helix</keyword>
<gene>
    <name evidence="2" type="ORF">TKK_011903</name>
</gene>
<dbReference type="EMBL" id="JBJJXI010000096">
    <property type="protein sequence ID" value="KAL3393630.1"/>
    <property type="molecule type" value="Genomic_DNA"/>
</dbReference>
<sequence>MYAADAVKFLIRDEFRSHLYLVVRCYNFSVLTIFLCSALAFLSFSEPPRRSTRTAAATAATAAAKSERARLSRRCRTGSTQLRVNSLRVRANINFIIRGRHGRIIYYSCFCFVRVPRVCVIYAGYDVYRNDNCDRRPFVYKKEGLASNASQCFIPITLNVAMHVYKTQTLLSEEPKNMYHPDESYSYYLCTINSHETFGMLANCCHCGST</sequence>
<dbReference type="AlphaFoldDB" id="A0ABD2WLK8"/>
<comment type="caution">
    <text evidence="2">The sequence shown here is derived from an EMBL/GenBank/DDBJ whole genome shotgun (WGS) entry which is preliminary data.</text>
</comment>
<feature type="transmembrane region" description="Helical" evidence="1">
    <location>
        <begin position="20"/>
        <end position="44"/>
    </location>
</feature>
<evidence type="ECO:0000313" key="3">
    <source>
        <dbReference type="Proteomes" id="UP001627154"/>
    </source>
</evidence>
<evidence type="ECO:0000256" key="1">
    <source>
        <dbReference type="SAM" id="Phobius"/>
    </source>
</evidence>
<keyword evidence="1" id="KW-0472">Membrane</keyword>
<dbReference type="Proteomes" id="UP001627154">
    <property type="component" value="Unassembled WGS sequence"/>
</dbReference>
<keyword evidence="1" id="KW-0812">Transmembrane</keyword>
<organism evidence="2 3">
    <name type="scientific">Trichogramma kaykai</name>
    <dbReference type="NCBI Taxonomy" id="54128"/>
    <lineage>
        <taxon>Eukaryota</taxon>
        <taxon>Metazoa</taxon>
        <taxon>Ecdysozoa</taxon>
        <taxon>Arthropoda</taxon>
        <taxon>Hexapoda</taxon>
        <taxon>Insecta</taxon>
        <taxon>Pterygota</taxon>
        <taxon>Neoptera</taxon>
        <taxon>Endopterygota</taxon>
        <taxon>Hymenoptera</taxon>
        <taxon>Apocrita</taxon>
        <taxon>Proctotrupomorpha</taxon>
        <taxon>Chalcidoidea</taxon>
        <taxon>Trichogrammatidae</taxon>
        <taxon>Trichogramma</taxon>
    </lineage>
</organism>
<protein>
    <submittedName>
        <fullName evidence="2">Uncharacterized protein</fullName>
    </submittedName>
</protein>